<reference evidence="11" key="1">
    <citation type="journal article" date="2020" name="Stud. Mycol.">
        <title>101 Dothideomycetes genomes: a test case for predicting lifestyles and emergence of pathogens.</title>
        <authorList>
            <person name="Haridas S."/>
            <person name="Albert R."/>
            <person name="Binder M."/>
            <person name="Bloem J."/>
            <person name="Labutti K."/>
            <person name="Salamov A."/>
            <person name="Andreopoulos B."/>
            <person name="Baker S."/>
            <person name="Barry K."/>
            <person name="Bills G."/>
            <person name="Bluhm B."/>
            <person name="Cannon C."/>
            <person name="Castanera R."/>
            <person name="Culley D."/>
            <person name="Daum C."/>
            <person name="Ezra D."/>
            <person name="Gonzalez J."/>
            <person name="Henrissat B."/>
            <person name="Kuo A."/>
            <person name="Liang C."/>
            <person name="Lipzen A."/>
            <person name="Lutzoni F."/>
            <person name="Magnuson J."/>
            <person name="Mondo S."/>
            <person name="Nolan M."/>
            <person name="Ohm R."/>
            <person name="Pangilinan J."/>
            <person name="Park H.-J."/>
            <person name="Ramirez L."/>
            <person name="Alfaro M."/>
            <person name="Sun H."/>
            <person name="Tritt A."/>
            <person name="Yoshinaga Y."/>
            <person name="Zwiers L.-H."/>
            <person name="Turgeon B."/>
            <person name="Goodwin S."/>
            <person name="Spatafora J."/>
            <person name="Crous P."/>
            <person name="Grigoriev I."/>
        </authorList>
    </citation>
    <scope>NUCLEOTIDE SEQUENCE</scope>
    <source>
        <strain evidence="11">CBS 480.64</strain>
    </source>
</reference>
<dbReference type="OrthoDB" id="4243at2759"/>
<keyword evidence="9 10" id="KW-0456">Lyase</keyword>
<keyword evidence="3 10" id="KW-0349">Heme</keyword>
<protein>
    <recommendedName>
        <fullName evidence="10">Holocytochrome c-type synthase</fullName>
        <ecNumber evidence="10">4.4.1.17</ecNumber>
    </recommendedName>
</protein>
<dbReference type="GO" id="GO:0046872">
    <property type="term" value="F:metal ion binding"/>
    <property type="evidence" value="ECO:0007669"/>
    <property type="project" value="UniProtKB-KW"/>
</dbReference>
<comment type="subcellular location">
    <subcellularLocation>
        <location evidence="1 10">Mitochondrion inner membrane</location>
    </subcellularLocation>
</comment>
<comment type="similarity">
    <text evidence="2 10">Belongs to the cytochrome c-type heme lyase family.</text>
</comment>
<comment type="function">
    <text evidence="10">Lyase that catalyzes the covalent linking of the heme group to the cytochrome C apoprotein to produce the mature functional cytochrome.</text>
</comment>
<evidence type="ECO:0000256" key="7">
    <source>
        <dbReference type="ARBA" id="ARBA00023128"/>
    </source>
</evidence>
<dbReference type="PANTHER" id="PTHR12743:SF0">
    <property type="entry name" value="HOLOCYTOCHROME C-TYPE SYNTHASE"/>
    <property type="match status" value="1"/>
</dbReference>
<evidence type="ECO:0000256" key="2">
    <source>
        <dbReference type="ARBA" id="ARBA00007255"/>
    </source>
</evidence>
<evidence type="ECO:0000256" key="4">
    <source>
        <dbReference type="ARBA" id="ARBA00022723"/>
    </source>
</evidence>
<evidence type="ECO:0000256" key="3">
    <source>
        <dbReference type="ARBA" id="ARBA00022617"/>
    </source>
</evidence>
<dbReference type="PROSITE" id="PS00822">
    <property type="entry name" value="CYTO_HEME_LYASE_2"/>
    <property type="match status" value="1"/>
</dbReference>
<evidence type="ECO:0000256" key="8">
    <source>
        <dbReference type="ARBA" id="ARBA00023136"/>
    </source>
</evidence>
<keyword evidence="6 10" id="KW-0408">Iron</keyword>
<keyword evidence="8 10" id="KW-0472">Membrane</keyword>
<sequence>MSAKMPSEAAQQCPVDHQTRSRWLEAAQNSPDRAPLAFTSNAHVRFSLDALSWQMAPEPSATRPRIRQLSTEREISTIPRAYHGRRGENPANHEAETGHLGGNWVYPSQDMFFNAMKRKGYSPQATDMASVVPIHNAVNEKAWAEIKGWEAGRGSESCGGPRLVSFRGDSSKLSPRALWNTWLMGYQKPFDRHDWVVDRCGQRVEYVIDFYSGHNNKEPGKGLNFYLDVRPKLNTLEGVRMRVGRFLKLE</sequence>
<evidence type="ECO:0000256" key="1">
    <source>
        <dbReference type="ARBA" id="ARBA00004273"/>
    </source>
</evidence>
<evidence type="ECO:0000256" key="9">
    <source>
        <dbReference type="ARBA" id="ARBA00023239"/>
    </source>
</evidence>
<dbReference type="AlphaFoldDB" id="A0A6A7C9B9"/>
<gene>
    <name evidence="11" type="ORF">K470DRAFT_254433</name>
</gene>
<keyword evidence="12" id="KW-1185">Reference proteome</keyword>
<evidence type="ECO:0000313" key="12">
    <source>
        <dbReference type="Proteomes" id="UP000799421"/>
    </source>
</evidence>
<keyword evidence="7 10" id="KW-0496">Mitochondrion</keyword>
<dbReference type="GO" id="GO:0005743">
    <property type="term" value="C:mitochondrial inner membrane"/>
    <property type="evidence" value="ECO:0007669"/>
    <property type="project" value="UniProtKB-SubCell"/>
</dbReference>
<accession>A0A6A7C9B9</accession>
<proteinExistence type="inferred from homology"/>
<dbReference type="Pfam" id="PF01265">
    <property type="entry name" value="Cyto_heme_lyase"/>
    <property type="match status" value="1"/>
</dbReference>
<keyword evidence="5 10" id="KW-0999">Mitochondrion inner membrane</keyword>
<dbReference type="PANTHER" id="PTHR12743">
    <property type="entry name" value="CYTOCHROME C1 HEME LYASE"/>
    <property type="match status" value="1"/>
</dbReference>
<dbReference type="EMBL" id="MU005958">
    <property type="protein sequence ID" value="KAF2864104.1"/>
    <property type="molecule type" value="Genomic_DNA"/>
</dbReference>
<organism evidence="11 12">
    <name type="scientific">Piedraia hortae CBS 480.64</name>
    <dbReference type="NCBI Taxonomy" id="1314780"/>
    <lineage>
        <taxon>Eukaryota</taxon>
        <taxon>Fungi</taxon>
        <taxon>Dikarya</taxon>
        <taxon>Ascomycota</taxon>
        <taxon>Pezizomycotina</taxon>
        <taxon>Dothideomycetes</taxon>
        <taxon>Dothideomycetidae</taxon>
        <taxon>Capnodiales</taxon>
        <taxon>Piedraiaceae</taxon>
        <taxon>Piedraia</taxon>
    </lineage>
</organism>
<dbReference type="InterPro" id="IPR000511">
    <property type="entry name" value="Holocyt_c/c1_synthase"/>
</dbReference>
<dbReference type="Proteomes" id="UP000799421">
    <property type="component" value="Unassembled WGS sequence"/>
</dbReference>
<evidence type="ECO:0000256" key="6">
    <source>
        <dbReference type="ARBA" id="ARBA00023004"/>
    </source>
</evidence>
<evidence type="ECO:0000256" key="10">
    <source>
        <dbReference type="RuleBase" id="RU363130"/>
    </source>
</evidence>
<dbReference type="EC" id="4.4.1.17" evidence="10"/>
<evidence type="ECO:0000313" key="11">
    <source>
        <dbReference type="EMBL" id="KAF2864104.1"/>
    </source>
</evidence>
<dbReference type="GO" id="GO:0004408">
    <property type="term" value="F:holocytochrome-c synthase activity"/>
    <property type="evidence" value="ECO:0007669"/>
    <property type="project" value="UniProtKB-EC"/>
</dbReference>
<name>A0A6A7C9B9_9PEZI</name>
<keyword evidence="4 10" id="KW-0479">Metal-binding</keyword>
<evidence type="ECO:0000256" key="5">
    <source>
        <dbReference type="ARBA" id="ARBA00022792"/>
    </source>
</evidence>
<comment type="catalytic activity">
    <reaction evidence="10">
        <text>holo-[cytochrome c] = apo-[cytochrome c] + heme b</text>
        <dbReference type="Rhea" id="RHEA:22648"/>
        <dbReference type="Rhea" id="RHEA-COMP:10725"/>
        <dbReference type="Rhea" id="RHEA-COMP:10726"/>
        <dbReference type="ChEBI" id="CHEBI:29950"/>
        <dbReference type="ChEBI" id="CHEBI:60344"/>
        <dbReference type="ChEBI" id="CHEBI:83739"/>
        <dbReference type="EC" id="4.4.1.17"/>
    </reaction>
</comment>